<proteinExistence type="predicted"/>
<name>A0A437QCX1_9GAMM</name>
<keyword evidence="2" id="KW-1185">Reference proteome</keyword>
<sequence>MDFSLEFIVMDNICVQCQELVSYQSVRPHAQLKLMSSLPNSQLYKCSDCGSYLHAFDQDWEVLIEGGEQPTDSPSHIAAYA</sequence>
<reference evidence="1 2" key="1">
    <citation type="submission" date="2019-01" db="EMBL/GenBank/DDBJ databases">
        <authorList>
            <person name="Chen W.-M."/>
        </authorList>
    </citation>
    <scope>NUCLEOTIDE SEQUENCE [LARGE SCALE GENOMIC DNA]</scope>
    <source>
        <strain evidence="1 2">HPM-16</strain>
    </source>
</reference>
<dbReference type="AlphaFoldDB" id="A0A437QCX1"/>
<protein>
    <submittedName>
        <fullName evidence="1">Uncharacterized protein</fullName>
    </submittedName>
</protein>
<evidence type="ECO:0000313" key="2">
    <source>
        <dbReference type="Proteomes" id="UP000282818"/>
    </source>
</evidence>
<dbReference type="EMBL" id="SACQ01000001">
    <property type="protein sequence ID" value="RVU32243.1"/>
    <property type="molecule type" value="Genomic_DNA"/>
</dbReference>
<comment type="caution">
    <text evidence="1">The sequence shown here is derived from an EMBL/GenBank/DDBJ whole genome shotgun (WGS) entry which is preliminary data.</text>
</comment>
<organism evidence="1 2">
    <name type="scientific">Neptunomonas marina</name>
    <dbReference type="NCBI Taxonomy" id="1815562"/>
    <lineage>
        <taxon>Bacteria</taxon>
        <taxon>Pseudomonadati</taxon>
        <taxon>Pseudomonadota</taxon>
        <taxon>Gammaproteobacteria</taxon>
        <taxon>Oceanospirillales</taxon>
        <taxon>Oceanospirillaceae</taxon>
        <taxon>Neptunomonas</taxon>
    </lineage>
</organism>
<dbReference type="RefSeq" id="WP_127692412.1">
    <property type="nucleotide sequence ID" value="NZ_SACQ01000001.1"/>
</dbReference>
<accession>A0A437QCX1</accession>
<evidence type="ECO:0000313" key="1">
    <source>
        <dbReference type="EMBL" id="RVU32243.1"/>
    </source>
</evidence>
<gene>
    <name evidence="1" type="ORF">EOE65_00910</name>
</gene>
<dbReference type="Proteomes" id="UP000282818">
    <property type="component" value="Unassembled WGS sequence"/>
</dbReference>